<organism evidence="2">
    <name type="scientific">Anopheles gambiae</name>
    <name type="common">African malaria mosquito</name>
    <dbReference type="NCBI Taxonomy" id="7165"/>
    <lineage>
        <taxon>Eukaryota</taxon>
        <taxon>Metazoa</taxon>
        <taxon>Ecdysozoa</taxon>
        <taxon>Arthropoda</taxon>
        <taxon>Hexapoda</taxon>
        <taxon>Insecta</taxon>
        <taxon>Pterygota</taxon>
        <taxon>Neoptera</taxon>
        <taxon>Endopterygota</taxon>
        <taxon>Diptera</taxon>
        <taxon>Nematocera</taxon>
        <taxon>Culicoidea</taxon>
        <taxon>Culicidae</taxon>
        <taxon>Anophelinae</taxon>
        <taxon>Anopheles</taxon>
    </lineage>
</organism>
<dbReference type="VEuPathDB" id="VectorBase:AGAMI1_002688"/>
<dbReference type="AlphaFoldDB" id="A0A0E3W2D1"/>
<dbReference type="InterPro" id="IPR032071">
    <property type="entry name" value="DUF4806"/>
</dbReference>
<protein>
    <recommendedName>
        <fullName evidence="1">DUF4806 domain-containing protein</fullName>
    </recommendedName>
</protein>
<dbReference type="VEuPathDB" id="VectorBase:AGAP005307"/>
<dbReference type="Pfam" id="PF16064">
    <property type="entry name" value="DUF4806"/>
    <property type="match status" value="1"/>
</dbReference>
<dbReference type="EMBL" id="HACL01000311">
    <property type="protein sequence ID" value="CFW94605.1"/>
    <property type="molecule type" value="Transcribed_RNA"/>
</dbReference>
<feature type="domain" description="DUF4806" evidence="1">
    <location>
        <begin position="64"/>
        <end position="151"/>
    </location>
</feature>
<proteinExistence type="predicted"/>
<sequence length="199" mass="22917">MLSKINERIDGVFVVVDELKSEIKTQQELSRKQEKKLATIDTLVSCINDTMQQCVTRRGEDFDDEFTFEKISSAQELATVEENLANDDFFKKVLNFLRSSVHRVDVNNRLHDALDIIFDRNFLPQCAWKGVPRLGVQKIAMVAHPNILRLFKAVGTTDLCKCTDVKVGDFFQNKLKHAKNRTNLQGFRKTSCQNRRKLP</sequence>
<dbReference type="EMBL" id="HACL01000310">
    <property type="protein sequence ID" value="CFW94604.1"/>
    <property type="molecule type" value="Transcribed_RNA"/>
</dbReference>
<reference evidence="2" key="1">
    <citation type="submission" date="2015-03" db="EMBL/GenBank/DDBJ databases">
        <title>Long non-coding RNA discovery across the genus Anopheles reveals conserved secondary structures within and beyond the Gambiae complex.</title>
        <authorList>
            <person name="Jenkins A."/>
            <person name="Waterhouse R."/>
            <person name="Muskavitch M."/>
        </authorList>
    </citation>
    <scope>NUCLEOTIDE SEQUENCE</scope>
    <source>
        <tissue evidence="2">Whole body</tissue>
    </source>
</reference>
<evidence type="ECO:0000313" key="2">
    <source>
        <dbReference type="EMBL" id="CFW94605.1"/>
    </source>
</evidence>
<evidence type="ECO:0000259" key="1">
    <source>
        <dbReference type="Pfam" id="PF16064"/>
    </source>
</evidence>
<accession>A0A0E3W2D1</accession>
<name>A0A0E3W2D1_ANOGA</name>